<dbReference type="InterPro" id="IPR023365">
    <property type="entry name" value="Sortase_dom-sf"/>
</dbReference>
<keyword evidence="1" id="KW-0378">Hydrolase</keyword>
<keyword evidence="3" id="KW-1133">Transmembrane helix</keyword>
<dbReference type="Pfam" id="PF04203">
    <property type="entry name" value="Sortase"/>
    <property type="match status" value="1"/>
</dbReference>
<dbReference type="CDD" id="cd05829">
    <property type="entry name" value="Sortase_F"/>
    <property type="match status" value="1"/>
</dbReference>
<evidence type="ECO:0000313" key="5">
    <source>
        <dbReference type="Proteomes" id="UP001168537"/>
    </source>
</evidence>
<feature type="region of interest" description="Disordered" evidence="2">
    <location>
        <begin position="45"/>
        <end position="72"/>
    </location>
</feature>
<feature type="compositionally biased region" description="Low complexity" evidence="2">
    <location>
        <begin position="61"/>
        <end position="72"/>
    </location>
</feature>
<keyword evidence="3" id="KW-0472">Membrane</keyword>
<gene>
    <name evidence="4" type="ORF">QWY29_02945</name>
</gene>
<evidence type="ECO:0000256" key="2">
    <source>
        <dbReference type="SAM" id="MobiDB-lite"/>
    </source>
</evidence>
<feature type="compositionally biased region" description="Polar residues" evidence="2">
    <location>
        <begin position="49"/>
        <end position="59"/>
    </location>
</feature>
<dbReference type="EMBL" id="JAUHJR010000001">
    <property type="protein sequence ID" value="MDN4160300.1"/>
    <property type="molecule type" value="Genomic_DNA"/>
</dbReference>
<protein>
    <submittedName>
        <fullName evidence="4">Class F sortase</fullName>
    </submittedName>
</protein>
<comment type="caution">
    <text evidence="4">The sequence shown here is derived from an EMBL/GenBank/DDBJ whole genome shotgun (WGS) entry which is preliminary data.</text>
</comment>
<evidence type="ECO:0000313" key="4">
    <source>
        <dbReference type="EMBL" id="MDN4160300.1"/>
    </source>
</evidence>
<keyword evidence="3" id="KW-0812">Transmembrane</keyword>
<dbReference type="SUPFAM" id="SSF63817">
    <property type="entry name" value="Sortase"/>
    <property type="match status" value="1"/>
</dbReference>
<dbReference type="Proteomes" id="UP001168537">
    <property type="component" value="Unassembled WGS sequence"/>
</dbReference>
<evidence type="ECO:0000256" key="3">
    <source>
        <dbReference type="SAM" id="Phobius"/>
    </source>
</evidence>
<name>A0ABT8EQ96_9ACTN</name>
<dbReference type="InterPro" id="IPR005754">
    <property type="entry name" value="Sortase"/>
</dbReference>
<sequence length="212" mass="22636">MPEPTSTTSRGRGRATTWAALVAAAALVVVGVVWLARDTGQTRVVREQPTASPSPSIGTTAEAVPAPRRPGAPVRLRIPRLDVDAPVDPVKAPDRTLVPPSDPQRLGWWADGARPGDREGSALVAGHTVHTGGGALDDLEELEEGDRLVVRTDAGVLRYAVERVRIYTKGRLATDAERLFSQDVPGRLVVITCEDWDGSRYLSNVVVTAVPV</sequence>
<accession>A0ABT8EQ96</accession>
<reference evidence="4" key="1">
    <citation type="submission" date="2023-06" db="EMBL/GenBank/DDBJ databases">
        <title>Draft genome sequence of Nocardioides sp. SOB72.</title>
        <authorList>
            <person name="Zhang G."/>
        </authorList>
    </citation>
    <scope>NUCLEOTIDE SEQUENCE</scope>
    <source>
        <strain evidence="4">SOB72</strain>
    </source>
</reference>
<dbReference type="Gene3D" id="2.40.260.10">
    <property type="entry name" value="Sortase"/>
    <property type="match status" value="1"/>
</dbReference>
<dbReference type="RefSeq" id="WP_300959164.1">
    <property type="nucleotide sequence ID" value="NZ_JAUHJR010000001.1"/>
</dbReference>
<dbReference type="InterPro" id="IPR042001">
    <property type="entry name" value="Sortase_F"/>
</dbReference>
<organism evidence="4 5">
    <name type="scientific">Nocardioides abyssi</name>
    <dbReference type="NCBI Taxonomy" id="3058370"/>
    <lineage>
        <taxon>Bacteria</taxon>
        <taxon>Bacillati</taxon>
        <taxon>Actinomycetota</taxon>
        <taxon>Actinomycetes</taxon>
        <taxon>Propionibacteriales</taxon>
        <taxon>Nocardioidaceae</taxon>
        <taxon>Nocardioides</taxon>
    </lineage>
</organism>
<proteinExistence type="predicted"/>
<feature type="transmembrane region" description="Helical" evidence="3">
    <location>
        <begin position="15"/>
        <end position="36"/>
    </location>
</feature>
<evidence type="ECO:0000256" key="1">
    <source>
        <dbReference type="ARBA" id="ARBA00022801"/>
    </source>
</evidence>
<feature type="region of interest" description="Disordered" evidence="2">
    <location>
        <begin position="85"/>
        <end position="107"/>
    </location>
</feature>
<keyword evidence="5" id="KW-1185">Reference proteome</keyword>